<sequence>MVLRRVLASAALVAGSAATNFAQFSSSGYGLSVNVPSDTASSGSGSIYLQISAPSGTQWIGFGQGSQMSGSNMLVVYASDSSNVTVSPRLGANHVEPKLNSDAQVSVLEGTGIDSNGNLVANIRCDSCLSWSGGSMDPTDSSSKWIYAYKSGDALDSTSTSADITQHDSNGEFKLDLTTGTGGSSSNPFFASSDDSSSTAAAGTTGTATATGTHATAPGSDITGSVSSSAATATSTSGVSSPLTSSSPSSTGDEVESDPNKGTRTAHAILMPLVFVVLFPLSALTIYLPYQEKVRRVHAPLQVVSIILMLVGLGMGVKLANKLGEIDGYHQVVGFVVVAWMVIFQPALGLAQHLNFRRNGTRSPMGHGHRWVGRAMMLLGIVNGGLGFMQAGKVGSEETPTYAVIVYSVVAVVIFIIYLAVVIFAPALAARKNASRGAVTEKPIRPKSQGYEMHSRAADQRA</sequence>
<feature type="transmembrane region" description="Helical" evidence="8">
    <location>
        <begin position="404"/>
        <end position="428"/>
    </location>
</feature>
<dbReference type="InterPro" id="IPR005018">
    <property type="entry name" value="DOMON_domain"/>
</dbReference>
<dbReference type="Pfam" id="PF03188">
    <property type="entry name" value="Cytochrom_B561"/>
    <property type="match status" value="1"/>
</dbReference>
<dbReference type="EMBL" id="JAVRRF010000013">
    <property type="protein sequence ID" value="KAK5059172.1"/>
    <property type="molecule type" value="Genomic_DNA"/>
</dbReference>
<keyword evidence="9" id="KW-0732">Signal</keyword>
<reference evidence="12 13" key="1">
    <citation type="submission" date="2023-08" db="EMBL/GenBank/DDBJ databases">
        <title>Black Yeasts Isolated from many extreme environments.</title>
        <authorList>
            <person name="Coleine C."/>
            <person name="Stajich J.E."/>
            <person name="Selbmann L."/>
        </authorList>
    </citation>
    <scope>NUCLEOTIDE SEQUENCE [LARGE SCALE GENOMIC DNA]</scope>
    <source>
        <strain evidence="12 13">CCFEE 6328</strain>
    </source>
</reference>
<dbReference type="PROSITE" id="PS50836">
    <property type="entry name" value="DOMON"/>
    <property type="match status" value="1"/>
</dbReference>
<proteinExistence type="predicted"/>
<dbReference type="InterPro" id="IPR006593">
    <property type="entry name" value="Cyt_b561/ferric_Rdtase_TM"/>
</dbReference>
<feature type="domain" description="Cytochrome b561" evidence="11">
    <location>
        <begin position="230"/>
        <end position="426"/>
    </location>
</feature>
<dbReference type="PROSITE" id="PS50939">
    <property type="entry name" value="CYTOCHROME_B561"/>
    <property type="match status" value="1"/>
</dbReference>
<feature type="transmembrane region" description="Helical" evidence="8">
    <location>
        <begin position="297"/>
        <end position="317"/>
    </location>
</feature>
<evidence type="ECO:0000313" key="12">
    <source>
        <dbReference type="EMBL" id="KAK5059172.1"/>
    </source>
</evidence>
<feature type="transmembrane region" description="Helical" evidence="8">
    <location>
        <begin position="269"/>
        <end position="290"/>
    </location>
</feature>
<feature type="transmembrane region" description="Helical" evidence="8">
    <location>
        <begin position="371"/>
        <end position="392"/>
    </location>
</feature>
<dbReference type="InterPro" id="IPR015920">
    <property type="entry name" value="Cellobiose_DH-like_cyt"/>
</dbReference>
<accession>A0ABR0J8W6</accession>
<feature type="signal peptide" evidence="9">
    <location>
        <begin position="1"/>
        <end position="18"/>
    </location>
</feature>
<evidence type="ECO:0000256" key="4">
    <source>
        <dbReference type="ARBA" id="ARBA00022982"/>
    </source>
</evidence>
<keyword evidence="3 8" id="KW-0812">Transmembrane</keyword>
<dbReference type="Gene3D" id="2.60.40.1210">
    <property type="entry name" value="Cellobiose dehydrogenase, cytochrome domain"/>
    <property type="match status" value="1"/>
</dbReference>
<dbReference type="PANTHER" id="PTHR47797:SF1">
    <property type="entry name" value="CYTOCHROME B561 DOMAIN-CONTAINING PROTEIN-RELATED"/>
    <property type="match status" value="1"/>
</dbReference>
<feature type="chain" id="PRO_5047010247" description="DOMON domain-containing protein" evidence="9">
    <location>
        <begin position="19"/>
        <end position="462"/>
    </location>
</feature>
<evidence type="ECO:0000313" key="13">
    <source>
        <dbReference type="Proteomes" id="UP001345691"/>
    </source>
</evidence>
<evidence type="ECO:0000256" key="1">
    <source>
        <dbReference type="ARBA" id="ARBA00004370"/>
    </source>
</evidence>
<evidence type="ECO:0000256" key="6">
    <source>
        <dbReference type="ARBA" id="ARBA00023136"/>
    </source>
</evidence>
<feature type="compositionally biased region" description="Basic and acidic residues" evidence="7">
    <location>
        <begin position="453"/>
        <end position="462"/>
    </location>
</feature>
<feature type="transmembrane region" description="Helical" evidence="8">
    <location>
        <begin position="329"/>
        <end position="350"/>
    </location>
</feature>
<dbReference type="SUPFAM" id="SSF49344">
    <property type="entry name" value="CBD9-like"/>
    <property type="match status" value="1"/>
</dbReference>
<keyword evidence="6 8" id="KW-0472">Membrane</keyword>
<evidence type="ECO:0000256" key="5">
    <source>
        <dbReference type="ARBA" id="ARBA00022989"/>
    </source>
</evidence>
<evidence type="ECO:0000259" key="11">
    <source>
        <dbReference type="PROSITE" id="PS50939"/>
    </source>
</evidence>
<keyword evidence="5 8" id="KW-1133">Transmembrane helix</keyword>
<dbReference type="CDD" id="cd08760">
    <property type="entry name" value="Cyt_b561_FRRS1_like"/>
    <property type="match status" value="1"/>
</dbReference>
<name>A0ABR0J8W6_9EURO</name>
<keyword evidence="13" id="KW-1185">Reference proteome</keyword>
<keyword evidence="2" id="KW-0813">Transport</keyword>
<evidence type="ECO:0000256" key="3">
    <source>
        <dbReference type="ARBA" id="ARBA00022692"/>
    </source>
</evidence>
<dbReference type="SMART" id="SM00665">
    <property type="entry name" value="B561"/>
    <property type="match status" value="1"/>
</dbReference>
<evidence type="ECO:0008006" key="14">
    <source>
        <dbReference type="Google" id="ProtNLM"/>
    </source>
</evidence>
<gene>
    <name evidence="12" type="ORF">LTR69_006461</name>
</gene>
<feature type="region of interest" description="Disordered" evidence="7">
    <location>
        <begin position="185"/>
        <end position="261"/>
    </location>
</feature>
<dbReference type="CDD" id="cd09630">
    <property type="entry name" value="CDH_like_cytochrome"/>
    <property type="match status" value="1"/>
</dbReference>
<feature type="compositionally biased region" description="Low complexity" evidence="7">
    <location>
        <begin position="185"/>
        <end position="252"/>
    </location>
</feature>
<organism evidence="12 13">
    <name type="scientific">Exophiala sideris</name>
    <dbReference type="NCBI Taxonomy" id="1016849"/>
    <lineage>
        <taxon>Eukaryota</taxon>
        <taxon>Fungi</taxon>
        <taxon>Dikarya</taxon>
        <taxon>Ascomycota</taxon>
        <taxon>Pezizomycotina</taxon>
        <taxon>Eurotiomycetes</taxon>
        <taxon>Chaetothyriomycetidae</taxon>
        <taxon>Chaetothyriales</taxon>
        <taxon>Herpotrichiellaceae</taxon>
        <taxon>Exophiala</taxon>
    </lineage>
</organism>
<dbReference type="PANTHER" id="PTHR47797">
    <property type="entry name" value="DEHYDROGENASE, PUTATIVE (AFU_ORTHOLOGUE AFUA_8G05805)-RELATED"/>
    <property type="match status" value="1"/>
</dbReference>
<evidence type="ECO:0000256" key="7">
    <source>
        <dbReference type="SAM" id="MobiDB-lite"/>
    </source>
</evidence>
<protein>
    <recommendedName>
        <fullName evidence="14">DOMON domain-containing protein</fullName>
    </recommendedName>
</protein>
<dbReference type="Proteomes" id="UP001345691">
    <property type="component" value="Unassembled WGS sequence"/>
</dbReference>
<keyword evidence="4" id="KW-0249">Electron transport</keyword>
<dbReference type="Gene3D" id="1.20.120.1770">
    <property type="match status" value="1"/>
</dbReference>
<dbReference type="SMART" id="SM00664">
    <property type="entry name" value="DoH"/>
    <property type="match status" value="1"/>
</dbReference>
<evidence type="ECO:0000256" key="2">
    <source>
        <dbReference type="ARBA" id="ARBA00022448"/>
    </source>
</evidence>
<evidence type="ECO:0000259" key="10">
    <source>
        <dbReference type="PROSITE" id="PS50836"/>
    </source>
</evidence>
<feature type="domain" description="DOMON" evidence="10">
    <location>
        <begin position="27"/>
        <end position="152"/>
    </location>
</feature>
<comment type="subcellular location">
    <subcellularLocation>
        <location evidence="1">Membrane</location>
    </subcellularLocation>
</comment>
<dbReference type="Pfam" id="PF16010">
    <property type="entry name" value="CDH-cyt"/>
    <property type="match status" value="1"/>
</dbReference>
<feature type="region of interest" description="Disordered" evidence="7">
    <location>
        <begin position="438"/>
        <end position="462"/>
    </location>
</feature>
<evidence type="ECO:0000256" key="9">
    <source>
        <dbReference type="SAM" id="SignalP"/>
    </source>
</evidence>
<comment type="caution">
    <text evidence="12">The sequence shown here is derived from an EMBL/GenBank/DDBJ whole genome shotgun (WGS) entry which is preliminary data.</text>
</comment>
<evidence type="ECO:0000256" key="8">
    <source>
        <dbReference type="SAM" id="Phobius"/>
    </source>
</evidence>